<dbReference type="SUPFAM" id="SSF53098">
    <property type="entry name" value="Ribonuclease H-like"/>
    <property type="match status" value="1"/>
</dbReference>
<keyword evidence="1" id="KW-1185">Reference proteome</keyword>
<dbReference type="PANTHER" id="PTHR37162:SF1">
    <property type="entry name" value="BED-TYPE DOMAIN-CONTAINING PROTEIN"/>
    <property type="match status" value="1"/>
</dbReference>
<name>A0A9C6X9F1_FRAOC</name>
<dbReference type="RefSeq" id="XP_052131690.1">
    <property type="nucleotide sequence ID" value="XM_052275730.1"/>
</dbReference>
<dbReference type="OrthoDB" id="6159421at2759"/>
<evidence type="ECO:0000313" key="1">
    <source>
        <dbReference type="Proteomes" id="UP000504606"/>
    </source>
</evidence>
<proteinExistence type="predicted"/>
<reference evidence="2" key="1">
    <citation type="submission" date="2025-08" db="UniProtKB">
        <authorList>
            <consortium name="RefSeq"/>
        </authorList>
    </citation>
    <scope>IDENTIFICATION</scope>
    <source>
        <tissue evidence="2">Whole organism</tissue>
    </source>
</reference>
<dbReference type="Proteomes" id="UP000504606">
    <property type="component" value="Unplaced"/>
</dbReference>
<dbReference type="PANTHER" id="PTHR37162">
    <property type="entry name" value="HAT FAMILY DIMERISATION DOMAINCONTAINING PROTEIN-RELATED"/>
    <property type="match status" value="1"/>
</dbReference>
<evidence type="ECO:0000313" key="2">
    <source>
        <dbReference type="RefSeq" id="XP_052131690.1"/>
    </source>
</evidence>
<accession>A0A9C6X9F1</accession>
<sequence length="433" mass="49392">MRCVCHSLHLAGKDALKALPRALEDMARNIHSFFKHSSKRVAQFAEFQLYLEVAEHKMLSLSLTRWLCLRENVDRILEQWEPLRLYLTEHRLEDNTHGTEMLFTWLHDPITKAYFLFLAWALPKISTLNAYFQHNKVVVTSLHEKMAEGYKELLNSYMKPIYLSRTPLTEINPSQLDMFSPLANMYLGVKVQDQLKHPDITPEALEDFRKRCRDYMIILCNGIKSRFDFGDPLLTALPVLKPKTATKFEARQYSNSIIPFADLVPRAKPADLQALDDQWRRLPLDPDIPDEVLAEEEVDVFWHKIGQLTDSDGELKYSVLAEFVLAVLSLPHSNADVERIFSKITLIRTRLRNRLVTPTVEGLCLASDCVKSAPGCCGSFEPPEKMLNSMTSGTLYGSKDKEAGNAAAAAAGDDPENVVDEDFVWEVEEEDFD</sequence>
<dbReference type="KEGG" id="foc:113215455"/>
<dbReference type="GeneID" id="113215455"/>
<dbReference type="InterPro" id="IPR012337">
    <property type="entry name" value="RNaseH-like_sf"/>
</dbReference>
<protein>
    <submittedName>
        <fullName evidence="2">Uncharacterized protein LOC113215455</fullName>
    </submittedName>
</protein>
<organism evidence="1 2">
    <name type="scientific">Frankliniella occidentalis</name>
    <name type="common">Western flower thrips</name>
    <name type="synonym">Euthrips occidentalis</name>
    <dbReference type="NCBI Taxonomy" id="133901"/>
    <lineage>
        <taxon>Eukaryota</taxon>
        <taxon>Metazoa</taxon>
        <taxon>Ecdysozoa</taxon>
        <taxon>Arthropoda</taxon>
        <taxon>Hexapoda</taxon>
        <taxon>Insecta</taxon>
        <taxon>Pterygota</taxon>
        <taxon>Neoptera</taxon>
        <taxon>Paraneoptera</taxon>
        <taxon>Thysanoptera</taxon>
        <taxon>Terebrantia</taxon>
        <taxon>Thripoidea</taxon>
        <taxon>Thripidae</taxon>
        <taxon>Frankliniella</taxon>
    </lineage>
</organism>
<gene>
    <name evidence="2" type="primary">LOC113215455</name>
</gene>
<dbReference type="AlphaFoldDB" id="A0A9C6X9F1"/>